<dbReference type="PANTHER" id="PTHR30151:SF38">
    <property type="entry name" value="ALIPHATIC SULFONATES TRANSPORT PERMEASE PROTEIN SSUC-RELATED"/>
    <property type="match status" value="1"/>
</dbReference>
<dbReference type="Gene3D" id="1.10.3720.10">
    <property type="entry name" value="MetI-like"/>
    <property type="match status" value="1"/>
</dbReference>
<dbReference type="EMBL" id="CP006653">
    <property type="protein sequence ID" value="AGT11193.1"/>
    <property type="molecule type" value="Genomic_DNA"/>
</dbReference>
<dbReference type="PANTHER" id="PTHR30151">
    <property type="entry name" value="ALKANE SULFONATE ABC TRANSPORTER-RELATED, MEMBRANE SUBUNIT"/>
    <property type="match status" value="1"/>
</dbReference>
<feature type="transmembrane region" description="Helical" evidence="7">
    <location>
        <begin position="165"/>
        <end position="188"/>
    </location>
</feature>
<dbReference type="Proteomes" id="UP000015480">
    <property type="component" value="Plasmid pAMI5"/>
</dbReference>
<evidence type="ECO:0000256" key="4">
    <source>
        <dbReference type="ARBA" id="ARBA00022692"/>
    </source>
</evidence>
<dbReference type="CDD" id="cd06261">
    <property type="entry name" value="TM_PBP2"/>
    <property type="match status" value="1"/>
</dbReference>
<proteinExistence type="inferred from homology"/>
<accession>S5YI90</accession>
<evidence type="ECO:0000256" key="5">
    <source>
        <dbReference type="ARBA" id="ARBA00022989"/>
    </source>
</evidence>
<dbReference type="RefSeq" id="WP_020952964.1">
    <property type="nucleotide sequence ID" value="NC_022043.1"/>
</dbReference>
<feature type="domain" description="ABC transmembrane type-1" evidence="8">
    <location>
        <begin position="56"/>
        <end position="242"/>
    </location>
</feature>
<protein>
    <submittedName>
        <fullName evidence="9">ABC-type nitrate/sulfonate/bicarbonate transport system, permease component</fullName>
    </submittedName>
</protein>
<comment type="similarity">
    <text evidence="7">Belongs to the binding-protein-dependent transport system permease family.</text>
</comment>
<evidence type="ECO:0000313" key="10">
    <source>
        <dbReference type="Proteomes" id="UP000015480"/>
    </source>
</evidence>
<organism evidence="9 10">
    <name type="scientific">Paracoccus aminophilus JCM 7686</name>
    <dbReference type="NCBI Taxonomy" id="1367847"/>
    <lineage>
        <taxon>Bacteria</taxon>
        <taxon>Pseudomonadati</taxon>
        <taxon>Pseudomonadota</taxon>
        <taxon>Alphaproteobacteria</taxon>
        <taxon>Rhodobacterales</taxon>
        <taxon>Paracoccaceae</taxon>
        <taxon>Paracoccus</taxon>
    </lineage>
</organism>
<dbReference type="SUPFAM" id="SSF161098">
    <property type="entry name" value="MetI-like"/>
    <property type="match status" value="1"/>
</dbReference>
<dbReference type="InterPro" id="IPR000515">
    <property type="entry name" value="MetI-like"/>
</dbReference>
<sequence length="248" mass="25532">MSELTLKGLVLPAGLVALWAAASAGGALNGPMAVSPLDVLRVPFSDPDGRQIWAGLGASLLRLVAGGLIGGAAGLALGLGLGLIRPLGAALSPTINAFRQVALFAWIPLLTLWFGSSESAKIVFIALATFFPMVFATEQGVRNVPRNLCEVVAVLNLSRRRQITALYLPAALPSIATGVQIAALSSWIGTVGAEYAIGNGRGLGSYIANARDQFRMDITLVGVLALAGVGVLLHAGSTQLIDHFNKGA</sequence>
<reference evidence="9 10" key="1">
    <citation type="journal article" date="2014" name="BMC Genomics">
        <title>Architecture and functions of a multipartite genome of the methylotrophic bacterium Paracoccus aminophilus JCM 7686, containing primary and secondary chromids.</title>
        <authorList>
            <person name="Dziewit L."/>
            <person name="Czarnecki J."/>
            <person name="Wibberg D."/>
            <person name="Radlinska M."/>
            <person name="Mrozek P."/>
            <person name="Szymczak M."/>
            <person name="Schluter A."/>
            <person name="Puhler A."/>
            <person name="Bartosik D."/>
        </authorList>
    </citation>
    <scope>NUCLEOTIDE SEQUENCE [LARGE SCALE GENOMIC DNA]</scope>
    <source>
        <strain evidence="9">JCM 7686</strain>
        <plasmid evidence="10">Plasmid pAMI5</plasmid>
    </source>
</reference>
<evidence type="ECO:0000256" key="7">
    <source>
        <dbReference type="RuleBase" id="RU363032"/>
    </source>
</evidence>
<dbReference type="GO" id="GO:0055085">
    <property type="term" value="P:transmembrane transport"/>
    <property type="evidence" value="ECO:0007669"/>
    <property type="project" value="InterPro"/>
</dbReference>
<keyword evidence="2 7" id="KW-0813">Transport</keyword>
<name>S5YI90_PARAH</name>
<feature type="transmembrane region" description="Helical" evidence="7">
    <location>
        <begin position="120"/>
        <end position="137"/>
    </location>
</feature>
<keyword evidence="6 7" id="KW-0472">Membrane</keyword>
<dbReference type="HOGENOM" id="CLU_046113_1_2_5"/>
<keyword evidence="10" id="KW-1185">Reference proteome</keyword>
<dbReference type="PROSITE" id="PS50928">
    <property type="entry name" value="ABC_TM1"/>
    <property type="match status" value="1"/>
</dbReference>
<dbReference type="Pfam" id="PF00528">
    <property type="entry name" value="BPD_transp_1"/>
    <property type="match status" value="1"/>
</dbReference>
<dbReference type="AlphaFoldDB" id="S5YI90"/>
<evidence type="ECO:0000256" key="3">
    <source>
        <dbReference type="ARBA" id="ARBA00022475"/>
    </source>
</evidence>
<keyword evidence="9" id="KW-0614">Plasmid</keyword>
<feature type="transmembrane region" description="Helical" evidence="7">
    <location>
        <begin position="60"/>
        <end position="84"/>
    </location>
</feature>
<dbReference type="KEGG" id="pami:JCM7686_pAMI5p127"/>
<geneLocation type="plasmid" evidence="9 10">
    <name>pAMI5</name>
</geneLocation>
<evidence type="ECO:0000256" key="2">
    <source>
        <dbReference type="ARBA" id="ARBA00022448"/>
    </source>
</evidence>
<comment type="subcellular location">
    <subcellularLocation>
        <location evidence="1 7">Cell membrane</location>
        <topology evidence="1 7">Multi-pass membrane protein</topology>
    </subcellularLocation>
</comment>
<feature type="transmembrane region" description="Helical" evidence="7">
    <location>
        <begin position="218"/>
        <end position="236"/>
    </location>
</feature>
<keyword evidence="3" id="KW-1003">Cell membrane</keyword>
<gene>
    <name evidence="9" type="ORF">JCM7686_pAMI5p127</name>
</gene>
<keyword evidence="5 7" id="KW-1133">Transmembrane helix</keyword>
<feature type="transmembrane region" description="Helical" evidence="7">
    <location>
        <begin position="96"/>
        <end position="114"/>
    </location>
</feature>
<evidence type="ECO:0000259" key="8">
    <source>
        <dbReference type="PROSITE" id="PS50928"/>
    </source>
</evidence>
<keyword evidence="4 7" id="KW-0812">Transmembrane</keyword>
<evidence type="ECO:0000256" key="6">
    <source>
        <dbReference type="ARBA" id="ARBA00023136"/>
    </source>
</evidence>
<dbReference type="InterPro" id="IPR035906">
    <property type="entry name" value="MetI-like_sf"/>
</dbReference>
<dbReference type="GO" id="GO:0005886">
    <property type="term" value="C:plasma membrane"/>
    <property type="evidence" value="ECO:0007669"/>
    <property type="project" value="UniProtKB-SubCell"/>
</dbReference>
<evidence type="ECO:0000313" key="9">
    <source>
        <dbReference type="EMBL" id="AGT11193.1"/>
    </source>
</evidence>
<dbReference type="PATRIC" id="fig|1367847.3.peg.4161"/>
<evidence type="ECO:0000256" key="1">
    <source>
        <dbReference type="ARBA" id="ARBA00004651"/>
    </source>
</evidence>